<reference evidence="1" key="1">
    <citation type="submission" date="2023-06" db="EMBL/GenBank/DDBJ databases">
        <title>Genomic analysis of the entomopathogenic nematode Steinernema hermaphroditum.</title>
        <authorList>
            <person name="Schwarz E.M."/>
            <person name="Heppert J.K."/>
            <person name="Baniya A."/>
            <person name="Schwartz H.T."/>
            <person name="Tan C.-H."/>
            <person name="Antoshechkin I."/>
            <person name="Sternberg P.W."/>
            <person name="Goodrich-Blair H."/>
            <person name="Dillman A.R."/>
        </authorList>
    </citation>
    <scope>NUCLEOTIDE SEQUENCE</scope>
    <source>
        <strain evidence="1">PS9179</strain>
        <tissue evidence="1">Whole animal</tissue>
    </source>
</reference>
<dbReference type="AlphaFoldDB" id="A0AA39HYF9"/>
<name>A0AA39HYF9_9BILA</name>
<keyword evidence="2" id="KW-1185">Reference proteome</keyword>
<evidence type="ECO:0000313" key="2">
    <source>
        <dbReference type="Proteomes" id="UP001175271"/>
    </source>
</evidence>
<accession>A0AA39HYF9</accession>
<evidence type="ECO:0000313" key="1">
    <source>
        <dbReference type="EMBL" id="KAK0413651.1"/>
    </source>
</evidence>
<dbReference type="Proteomes" id="UP001175271">
    <property type="component" value="Unassembled WGS sequence"/>
</dbReference>
<proteinExistence type="predicted"/>
<protein>
    <submittedName>
        <fullName evidence="1">Uncharacterized protein</fullName>
    </submittedName>
</protein>
<gene>
    <name evidence="1" type="ORF">QR680_006927</name>
</gene>
<organism evidence="1 2">
    <name type="scientific">Steinernema hermaphroditum</name>
    <dbReference type="NCBI Taxonomy" id="289476"/>
    <lineage>
        <taxon>Eukaryota</taxon>
        <taxon>Metazoa</taxon>
        <taxon>Ecdysozoa</taxon>
        <taxon>Nematoda</taxon>
        <taxon>Chromadorea</taxon>
        <taxon>Rhabditida</taxon>
        <taxon>Tylenchina</taxon>
        <taxon>Panagrolaimomorpha</taxon>
        <taxon>Strongyloidoidea</taxon>
        <taxon>Steinernematidae</taxon>
        <taxon>Steinernema</taxon>
    </lineage>
</organism>
<dbReference type="EMBL" id="JAUCMV010000003">
    <property type="protein sequence ID" value="KAK0413651.1"/>
    <property type="molecule type" value="Genomic_DNA"/>
</dbReference>
<sequence>MNWRVHLRADQANRVLRIASGPCYIGECVLSSSFQHLRTTSGVKDRSSTSICLLQFHQNQDRMNNVNEDHHRACDPRNKLAVQRLLNFICEQKEENRRLFYKFALEYLAVVEQRQLLQEHAAFVTDRAPDHGAVRAELQAMMARRFGGKEERTAL</sequence>
<comment type="caution">
    <text evidence="1">The sequence shown here is derived from an EMBL/GenBank/DDBJ whole genome shotgun (WGS) entry which is preliminary data.</text>
</comment>